<dbReference type="RefSeq" id="WP_106762269.1">
    <property type="nucleotide sequence ID" value="NZ_PXNP01000057.1"/>
</dbReference>
<dbReference type="InterPro" id="IPR009387">
    <property type="entry name" value="HigB-2"/>
</dbReference>
<dbReference type="PIRSF" id="PIRSF039032">
    <property type="entry name" value="HigB-2"/>
    <property type="match status" value="1"/>
</dbReference>
<dbReference type="EMBL" id="PXNP01000057">
    <property type="protein sequence ID" value="PSF08127.1"/>
    <property type="molecule type" value="Genomic_DNA"/>
</dbReference>
<evidence type="ECO:0000313" key="2">
    <source>
        <dbReference type="Proteomes" id="UP000239866"/>
    </source>
</evidence>
<reference evidence="1 2" key="1">
    <citation type="submission" date="2018-03" db="EMBL/GenBank/DDBJ databases">
        <title>Marinobacter brunus sp. nov., a marine bacterium of Gamma-proteobacteria isolated from the surface seawater of the South China Sea.</title>
        <authorList>
            <person name="Cheng H."/>
            <person name="Wu Y.-H."/>
            <person name="Xamxidin M."/>
            <person name="Xu X.-W."/>
        </authorList>
    </citation>
    <scope>NUCLEOTIDE SEQUENCE [LARGE SCALE GENOMIC DNA]</scope>
    <source>
        <strain evidence="1 2">NH169-3</strain>
    </source>
</reference>
<keyword evidence="2" id="KW-1185">Reference proteome</keyword>
<evidence type="ECO:0000313" key="1">
    <source>
        <dbReference type="EMBL" id="PSF08127.1"/>
    </source>
</evidence>
<accession>A0A2T1KDC6</accession>
<name>A0A2T1KDC6_9GAMM</name>
<dbReference type="OrthoDB" id="197283at2"/>
<comment type="caution">
    <text evidence="1">The sequence shown here is derived from an EMBL/GenBank/DDBJ whole genome shotgun (WGS) entry which is preliminary data.</text>
</comment>
<sequence>MLFIETSTFTKLLPSYLTDEEYRGLQTYLLQKPDAGDLIKGSGGVRKVRWAPAASGKSGGIRAIYYWKKSDHEIWMLTLYSKSERASIPGHTLKQIAEAIKNG</sequence>
<dbReference type="Proteomes" id="UP000239866">
    <property type="component" value="Unassembled WGS sequence"/>
</dbReference>
<protein>
    <submittedName>
        <fullName evidence="1">Transcriptional regulator</fullName>
    </submittedName>
</protein>
<dbReference type="AlphaFoldDB" id="A0A2T1KDC6"/>
<organism evidence="1 2">
    <name type="scientific">Marinobacter fuscus</name>
    <dbReference type="NCBI Taxonomy" id="2109942"/>
    <lineage>
        <taxon>Bacteria</taxon>
        <taxon>Pseudomonadati</taxon>
        <taxon>Pseudomonadota</taxon>
        <taxon>Gammaproteobacteria</taxon>
        <taxon>Pseudomonadales</taxon>
        <taxon>Marinobacteraceae</taxon>
        <taxon>Marinobacter</taxon>
    </lineage>
</organism>
<proteinExistence type="predicted"/>
<gene>
    <name evidence="1" type="ORF">C7H09_09240</name>
</gene>